<feature type="domain" description="hAT-like transposase RNase-H fold" evidence="1">
    <location>
        <begin position="2"/>
        <end position="48"/>
    </location>
</feature>
<organism evidence="2 3">
    <name type="scientific">Stylosanthes scabra</name>
    <dbReference type="NCBI Taxonomy" id="79078"/>
    <lineage>
        <taxon>Eukaryota</taxon>
        <taxon>Viridiplantae</taxon>
        <taxon>Streptophyta</taxon>
        <taxon>Embryophyta</taxon>
        <taxon>Tracheophyta</taxon>
        <taxon>Spermatophyta</taxon>
        <taxon>Magnoliopsida</taxon>
        <taxon>eudicotyledons</taxon>
        <taxon>Gunneridae</taxon>
        <taxon>Pentapetalae</taxon>
        <taxon>rosids</taxon>
        <taxon>fabids</taxon>
        <taxon>Fabales</taxon>
        <taxon>Fabaceae</taxon>
        <taxon>Papilionoideae</taxon>
        <taxon>50 kb inversion clade</taxon>
        <taxon>dalbergioids sensu lato</taxon>
        <taxon>Dalbergieae</taxon>
        <taxon>Pterocarpus clade</taxon>
        <taxon>Stylosanthes</taxon>
    </lineage>
</organism>
<dbReference type="Proteomes" id="UP001341840">
    <property type="component" value="Unassembled WGS sequence"/>
</dbReference>
<sequence>TVLAFGAIVDPRLKFKFLKFCYQKLDPSTSDVKTNEVLEKFKRLYEEYKNASSGSTASQ</sequence>
<dbReference type="InterPro" id="IPR025525">
    <property type="entry name" value="hAT-like_transposase_RNase-H"/>
</dbReference>
<protein>
    <recommendedName>
        <fullName evidence="1">hAT-like transposase RNase-H fold domain-containing protein</fullName>
    </recommendedName>
</protein>
<reference evidence="2 3" key="1">
    <citation type="journal article" date="2023" name="Plants (Basel)">
        <title>Bridging the Gap: Combining Genomics and Transcriptomics Approaches to Understand Stylosanthes scabra, an Orphan Legume from the Brazilian Caatinga.</title>
        <authorList>
            <person name="Ferreira-Neto J.R.C."/>
            <person name="da Silva M.D."/>
            <person name="Binneck E."/>
            <person name="de Melo N.F."/>
            <person name="da Silva R.H."/>
            <person name="de Melo A.L.T.M."/>
            <person name="Pandolfi V."/>
            <person name="Bustamante F.O."/>
            <person name="Brasileiro-Vidal A.C."/>
            <person name="Benko-Iseppon A.M."/>
        </authorList>
    </citation>
    <scope>NUCLEOTIDE SEQUENCE [LARGE SCALE GENOMIC DNA]</scope>
    <source>
        <tissue evidence="2">Leaves</tissue>
    </source>
</reference>
<dbReference type="Pfam" id="PF14372">
    <property type="entry name" value="hAT-like_RNase-H"/>
    <property type="match status" value="1"/>
</dbReference>
<evidence type="ECO:0000259" key="1">
    <source>
        <dbReference type="Pfam" id="PF14372"/>
    </source>
</evidence>
<name>A0ABU6QYI6_9FABA</name>
<proteinExistence type="predicted"/>
<evidence type="ECO:0000313" key="2">
    <source>
        <dbReference type="EMBL" id="MED6117151.1"/>
    </source>
</evidence>
<dbReference type="EMBL" id="JASCZI010004516">
    <property type="protein sequence ID" value="MED6117151.1"/>
    <property type="molecule type" value="Genomic_DNA"/>
</dbReference>
<feature type="non-terminal residue" evidence="2">
    <location>
        <position position="1"/>
    </location>
</feature>
<comment type="caution">
    <text evidence="2">The sequence shown here is derived from an EMBL/GenBank/DDBJ whole genome shotgun (WGS) entry which is preliminary data.</text>
</comment>
<feature type="non-terminal residue" evidence="2">
    <location>
        <position position="59"/>
    </location>
</feature>
<evidence type="ECO:0000313" key="3">
    <source>
        <dbReference type="Proteomes" id="UP001341840"/>
    </source>
</evidence>
<keyword evidence="3" id="KW-1185">Reference proteome</keyword>
<gene>
    <name evidence="2" type="ORF">PIB30_107309</name>
</gene>
<accession>A0ABU6QYI6</accession>